<dbReference type="EMBL" id="JANPWB010000005">
    <property type="protein sequence ID" value="KAJ1190064.1"/>
    <property type="molecule type" value="Genomic_DNA"/>
</dbReference>
<comment type="caution">
    <text evidence="2">The sequence shown here is derived from an EMBL/GenBank/DDBJ whole genome shotgun (WGS) entry which is preliminary data.</text>
</comment>
<reference evidence="2" key="1">
    <citation type="journal article" date="2022" name="bioRxiv">
        <title>Sequencing and chromosome-scale assembly of the giantPleurodeles waltlgenome.</title>
        <authorList>
            <person name="Brown T."/>
            <person name="Elewa A."/>
            <person name="Iarovenko S."/>
            <person name="Subramanian E."/>
            <person name="Araus A.J."/>
            <person name="Petzold A."/>
            <person name="Susuki M."/>
            <person name="Suzuki K.-i.T."/>
            <person name="Hayashi T."/>
            <person name="Toyoda A."/>
            <person name="Oliveira C."/>
            <person name="Osipova E."/>
            <person name="Leigh N.D."/>
            <person name="Simon A."/>
            <person name="Yun M.H."/>
        </authorList>
    </citation>
    <scope>NUCLEOTIDE SEQUENCE</scope>
    <source>
        <strain evidence="2">20211129_DDA</strain>
        <tissue evidence="2">Liver</tissue>
    </source>
</reference>
<gene>
    <name evidence="2" type="ORF">NDU88_006803</name>
</gene>
<organism evidence="2 3">
    <name type="scientific">Pleurodeles waltl</name>
    <name type="common">Iberian ribbed newt</name>
    <dbReference type="NCBI Taxonomy" id="8319"/>
    <lineage>
        <taxon>Eukaryota</taxon>
        <taxon>Metazoa</taxon>
        <taxon>Chordata</taxon>
        <taxon>Craniata</taxon>
        <taxon>Vertebrata</taxon>
        <taxon>Euteleostomi</taxon>
        <taxon>Amphibia</taxon>
        <taxon>Batrachia</taxon>
        <taxon>Caudata</taxon>
        <taxon>Salamandroidea</taxon>
        <taxon>Salamandridae</taxon>
        <taxon>Pleurodelinae</taxon>
        <taxon>Pleurodeles</taxon>
    </lineage>
</organism>
<name>A0AAV7UNM1_PLEWA</name>
<feature type="region of interest" description="Disordered" evidence="1">
    <location>
        <begin position="1"/>
        <end position="80"/>
    </location>
</feature>
<accession>A0AAV7UNM1</accession>
<feature type="compositionally biased region" description="Acidic residues" evidence="1">
    <location>
        <begin position="21"/>
        <end position="31"/>
    </location>
</feature>
<dbReference type="Proteomes" id="UP001066276">
    <property type="component" value="Chromosome 3_1"/>
</dbReference>
<evidence type="ECO:0000256" key="1">
    <source>
        <dbReference type="SAM" id="MobiDB-lite"/>
    </source>
</evidence>
<dbReference type="AlphaFoldDB" id="A0AAV7UNM1"/>
<proteinExistence type="predicted"/>
<feature type="compositionally biased region" description="Basic and acidic residues" evidence="1">
    <location>
        <begin position="32"/>
        <end position="49"/>
    </location>
</feature>
<protein>
    <submittedName>
        <fullName evidence="2">Uncharacterized protein</fullName>
    </submittedName>
</protein>
<evidence type="ECO:0000313" key="2">
    <source>
        <dbReference type="EMBL" id="KAJ1190064.1"/>
    </source>
</evidence>
<sequence length="98" mass="10670">MNVDFWVPGAVKAEDGLRDGGEEENIEDATEDAEKGEEKKDAGETRGEGRAGNSDIPTERTGPVTKDSNEETCTHRHVPGGAWLNKVRSLFKGQSKEI</sequence>
<keyword evidence="3" id="KW-1185">Reference proteome</keyword>
<evidence type="ECO:0000313" key="3">
    <source>
        <dbReference type="Proteomes" id="UP001066276"/>
    </source>
</evidence>